<protein>
    <submittedName>
        <fullName evidence="1">Uncharacterized protein</fullName>
    </submittedName>
</protein>
<organism evidence="1 2">
    <name type="scientific">Haladaptatus paucihalophilus DX253</name>
    <dbReference type="NCBI Taxonomy" id="797209"/>
    <lineage>
        <taxon>Archaea</taxon>
        <taxon>Methanobacteriati</taxon>
        <taxon>Methanobacteriota</taxon>
        <taxon>Stenosarchaea group</taxon>
        <taxon>Halobacteria</taxon>
        <taxon>Halobacteriales</taxon>
        <taxon>Haladaptataceae</taxon>
        <taxon>Haladaptatus</taxon>
    </lineage>
</organism>
<accession>E7QT45</accession>
<dbReference type="EMBL" id="AEMG01000008">
    <property type="protein sequence ID" value="EFW92326.1"/>
    <property type="molecule type" value="Genomic_DNA"/>
</dbReference>
<dbReference type="AlphaFoldDB" id="E7QT45"/>
<reference evidence="1 2" key="1">
    <citation type="journal article" date="2014" name="ISME J.">
        <title>Trehalose/2-sulfotrehalose biosynthesis and glycine-betaine uptake are widely spread mechanisms for osmoadaptation in the Halobacteriales.</title>
        <authorList>
            <person name="Youssef N.H."/>
            <person name="Savage-Ashlock K.N."/>
            <person name="McCully A.L."/>
            <person name="Luedtke B."/>
            <person name="Shaw E.I."/>
            <person name="Hoff W.D."/>
            <person name="Elshahed M.S."/>
        </authorList>
    </citation>
    <scope>NUCLEOTIDE SEQUENCE [LARGE SCALE GENOMIC DNA]</scope>
    <source>
        <strain evidence="1 2">DX253</strain>
    </source>
</reference>
<evidence type="ECO:0000313" key="1">
    <source>
        <dbReference type="EMBL" id="EFW92326.1"/>
    </source>
</evidence>
<proteinExistence type="predicted"/>
<sequence length="78" mass="8926">MLINPVCLIELTTPLSPEIPTLNIWTFIRINIRSLFETLLIEVERVKKSLVLINIFLPVFNWLSSTVVDLCSIGKDNN</sequence>
<name>E7QT45_HALPU</name>
<evidence type="ECO:0000313" key="2">
    <source>
        <dbReference type="Proteomes" id="UP000003751"/>
    </source>
</evidence>
<gene>
    <name evidence="1" type="ORF">ZOD2009_09725</name>
</gene>
<dbReference type="Proteomes" id="UP000003751">
    <property type="component" value="Unassembled WGS sequence"/>
</dbReference>
<comment type="caution">
    <text evidence="1">The sequence shown here is derived from an EMBL/GenBank/DDBJ whole genome shotgun (WGS) entry which is preliminary data.</text>
</comment>